<evidence type="ECO:0000313" key="1">
    <source>
        <dbReference type="EMBL" id="WOT03961.1"/>
    </source>
</evidence>
<accession>A0ABZ0JUX2</accession>
<protein>
    <submittedName>
        <fullName evidence="1">Uncharacterized protein</fullName>
    </submittedName>
</protein>
<keyword evidence="2" id="KW-1185">Reference proteome</keyword>
<organism evidence="1 2">
    <name type="scientific">Shewanella youngdeokensis</name>
    <dbReference type="NCBI Taxonomy" id="2999068"/>
    <lineage>
        <taxon>Bacteria</taxon>
        <taxon>Pseudomonadati</taxon>
        <taxon>Pseudomonadota</taxon>
        <taxon>Gammaproteobacteria</taxon>
        <taxon>Alteromonadales</taxon>
        <taxon>Shewanellaceae</taxon>
        <taxon>Shewanella</taxon>
    </lineage>
</organism>
<gene>
    <name evidence="1" type="ORF">RGE70_11500</name>
</gene>
<reference evidence="1 2" key="1">
    <citation type="submission" date="2023-10" db="EMBL/GenBank/DDBJ databases">
        <title>Complete genome sequence of Shewanella sp. DAU334.</title>
        <authorList>
            <person name="Lee Y.-S."/>
            <person name="Jeong H.-R."/>
            <person name="Hwang E.-J."/>
            <person name="Choi Y.-L."/>
            <person name="Kim G.-D."/>
        </authorList>
    </citation>
    <scope>NUCLEOTIDE SEQUENCE [LARGE SCALE GENOMIC DNA]</scope>
    <source>
        <strain evidence="1 2">DAU334</strain>
    </source>
</reference>
<dbReference type="RefSeq" id="WP_310471592.1">
    <property type="nucleotide sequence ID" value="NZ_CP136522.1"/>
</dbReference>
<name>A0ABZ0JUX2_9GAMM</name>
<sequence>MKYLVLILVSLISFSAGALWFKWQLLESNPVSLTQTLTVQATPENIGVLPKGTILYPYSNGPDIETYFIFVNTKYLNAIEPANFQNSMTVAPLDGYSE</sequence>
<proteinExistence type="predicted"/>
<evidence type="ECO:0000313" key="2">
    <source>
        <dbReference type="Proteomes" id="UP001529491"/>
    </source>
</evidence>
<dbReference type="EMBL" id="CP136522">
    <property type="protein sequence ID" value="WOT03961.1"/>
    <property type="molecule type" value="Genomic_DNA"/>
</dbReference>
<dbReference type="Proteomes" id="UP001529491">
    <property type="component" value="Chromosome"/>
</dbReference>